<dbReference type="SUPFAM" id="SSF56801">
    <property type="entry name" value="Acetyl-CoA synthetase-like"/>
    <property type="match status" value="1"/>
</dbReference>
<dbReference type="EMBL" id="AUBJ02000001">
    <property type="protein sequence ID" value="MCP2330324.1"/>
    <property type="molecule type" value="Genomic_DNA"/>
</dbReference>
<dbReference type="Pfam" id="PF00501">
    <property type="entry name" value="AMP-binding"/>
    <property type="match status" value="1"/>
</dbReference>
<dbReference type="RefSeq" id="WP_051313728.1">
    <property type="nucleotide sequence ID" value="NZ_AUBJ02000001.1"/>
</dbReference>
<dbReference type="InterPro" id="IPR000873">
    <property type="entry name" value="AMP-dep_synth/lig_dom"/>
</dbReference>
<proteinExistence type="predicted"/>
<dbReference type="Gene3D" id="3.40.50.12780">
    <property type="entry name" value="N-terminal domain of ligase-like"/>
    <property type="match status" value="1"/>
</dbReference>
<feature type="domain" description="AMP-dependent synthetase/ligase" evidence="2">
    <location>
        <begin position="16"/>
        <end position="341"/>
    </location>
</feature>
<organism evidence="3 4">
    <name type="scientific">Actinoalloteichus caeruleus DSM 43889</name>
    <dbReference type="NCBI Taxonomy" id="1120930"/>
    <lineage>
        <taxon>Bacteria</taxon>
        <taxon>Bacillati</taxon>
        <taxon>Actinomycetota</taxon>
        <taxon>Actinomycetes</taxon>
        <taxon>Pseudonocardiales</taxon>
        <taxon>Pseudonocardiaceae</taxon>
        <taxon>Actinoalloteichus</taxon>
        <taxon>Actinoalloteichus cyanogriseus</taxon>
    </lineage>
</organism>
<name>A0ABT1JCV9_ACTCY</name>
<feature type="compositionally biased region" description="Pro residues" evidence="1">
    <location>
        <begin position="113"/>
        <end position="130"/>
    </location>
</feature>
<evidence type="ECO:0000313" key="3">
    <source>
        <dbReference type="EMBL" id="MCP2330324.1"/>
    </source>
</evidence>
<gene>
    <name evidence="3" type="ORF">G443_000594</name>
</gene>
<dbReference type="PANTHER" id="PTHR45527:SF1">
    <property type="entry name" value="FATTY ACID SYNTHASE"/>
    <property type="match status" value="1"/>
</dbReference>
<dbReference type="InterPro" id="IPR020845">
    <property type="entry name" value="AMP-binding_CS"/>
</dbReference>
<dbReference type="Proteomes" id="UP000791080">
    <property type="component" value="Unassembled WGS sequence"/>
</dbReference>
<dbReference type="Gene3D" id="3.30.300.30">
    <property type="match status" value="1"/>
</dbReference>
<keyword evidence="4" id="KW-1185">Reference proteome</keyword>
<comment type="caution">
    <text evidence="3">The sequence shown here is derived from an EMBL/GenBank/DDBJ whole genome shotgun (WGS) entry which is preliminary data.</text>
</comment>
<dbReference type="PROSITE" id="PS00455">
    <property type="entry name" value="AMP_BINDING"/>
    <property type="match status" value="1"/>
</dbReference>
<feature type="region of interest" description="Disordered" evidence="1">
    <location>
        <begin position="99"/>
        <end position="133"/>
    </location>
</feature>
<reference evidence="3 4" key="1">
    <citation type="submission" date="2022-06" db="EMBL/GenBank/DDBJ databases">
        <title>Genomic Encyclopedia of Type Strains, Phase I: the one thousand microbial genomes (KMG-I) project.</title>
        <authorList>
            <person name="Kyrpides N."/>
        </authorList>
    </citation>
    <scope>NUCLEOTIDE SEQUENCE [LARGE SCALE GENOMIC DNA]</scope>
    <source>
        <strain evidence="3 4">DSM 43889</strain>
    </source>
</reference>
<dbReference type="InterPro" id="IPR045851">
    <property type="entry name" value="AMP-bd_C_sf"/>
</dbReference>
<accession>A0ABT1JCV9</accession>
<evidence type="ECO:0000256" key="1">
    <source>
        <dbReference type="SAM" id="MobiDB-lite"/>
    </source>
</evidence>
<evidence type="ECO:0000259" key="2">
    <source>
        <dbReference type="Pfam" id="PF00501"/>
    </source>
</evidence>
<sequence length="484" mass="51382">MTVTGQDTGPLHTLVDTAAARRPTASAVHDVDGTWTYAELAAASREYADHLVRSGARPGDRVAIRASARAWVLAALYACSRAGVAAVLLNPEAPPQRLERITSDAEPTLVLTEPPPTTGGPRRPPTPPRAPDPDTAAILLYTSGSTSEPKAVVCPHRAVMFAVRAIGSTLGYRADDVILCRLPLSFDYGLYQALLAARVGAAVVLRGPGDDAGLLATIRRHEVTVVPVVPPLAAVLTRLGRRAPAPSVRLLTNTGQELTPTGIEDLRRTFPTAAVRLMYGITECKRVTIAEADSDLVRPGSLGTPLPGTSVSILDPAGRPVPAGTEGEIVVSGPHVMAGYWRDESLTTRTFGRDPRTGERLLRTGDHGRLDSDGHLYFHGRRDDIFKQRGVRTSAAEIEAAARQVPEVTDAVVVPPAGGRDAVLFAVTELGSHQVLRELRRFLEAAKVPATCRTLPAFPVAGTGKTDRAALRALAAERETACDT</sequence>
<evidence type="ECO:0000313" key="4">
    <source>
        <dbReference type="Proteomes" id="UP000791080"/>
    </source>
</evidence>
<protein>
    <submittedName>
        <fullName evidence="3">Amino acid adenylation domain-containing protein</fullName>
    </submittedName>
</protein>
<dbReference type="PANTHER" id="PTHR45527">
    <property type="entry name" value="NONRIBOSOMAL PEPTIDE SYNTHETASE"/>
    <property type="match status" value="1"/>
</dbReference>
<dbReference type="InterPro" id="IPR042099">
    <property type="entry name" value="ANL_N_sf"/>
</dbReference>